<accession>A0A443I575</accession>
<proteinExistence type="predicted"/>
<reference evidence="2 3" key="1">
    <citation type="journal article" date="2018" name="Front. Microbiol.">
        <title>Genomic and genetic insights into a cosmopolitan fungus, Paecilomyces variotii (Eurotiales).</title>
        <authorList>
            <person name="Urquhart A.S."/>
            <person name="Mondo S.J."/>
            <person name="Makela M.R."/>
            <person name="Hane J.K."/>
            <person name="Wiebenga A."/>
            <person name="He G."/>
            <person name="Mihaltcheva S."/>
            <person name="Pangilinan J."/>
            <person name="Lipzen A."/>
            <person name="Barry K."/>
            <person name="de Vries R.P."/>
            <person name="Grigoriev I.V."/>
            <person name="Idnurm A."/>
        </authorList>
    </citation>
    <scope>NUCLEOTIDE SEQUENCE [LARGE SCALE GENOMIC DNA]</scope>
    <source>
        <strain evidence="2 3">CBS 101075</strain>
    </source>
</reference>
<organism evidence="2 3">
    <name type="scientific">Byssochlamys spectabilis</name>
    <name type="common">Paecilomyces variotii</name>
    <dbReference type="NCBI Taxonomy" id="264951"/>
    <lineage>
        <taxon>Eukaryota</taxon>
        <taxon>Fungi</taxon>
        <taxon>Dikarya</taxon>
        <taxon>Ascomycota</taxon>
        <taxon>Pezizomycotina</taxon>
        <taxon>Eurotiomycetes</taxon>
        <taxon>Eurotiomycetidae</taxon>
        <taxon>Eurotiales</taxon>
        <taxon>Thermoascaceae</taxon>
        <taxon>Paecilomyces</taxon>
    </lineage>
</organism>
<dbReference type="VEuPathDB" id="FungiDB:C8Q69DRAFT_440295"/>
<keyword evidence="3" id="KW-1185">Reference proteome</keyword>
<feature type="compositionally biased region" description="Low complexity" evidence="1">
    <location>
        <begin position="198"/>
        <end position="208"/>
    </location>
</feature>
<feature type="region of interest" description="Disordered" evidence="1">
    <location>
        <begin position="186"/>
        <end position="210"/>
    </location>
</feature>
<dbReference type="GeneID" id="39597909"/>
<evidence type="ECO:0000313" key="2">
    <source>
        <dbReference type="EMBL" id="RWQ99187.1"/>
    </source>
</evidence>
<evidence type="ECO:0000256" key="1">
    <source>
        <dbReference type="SAM" id="MobiDB-lite"/>
    </source>
</evidence>
<gene>
    <name evidence="2" type="ORF">C8Q69DRAFT_440295</name>
</gene>
<feature type="compositionally biased region" description="Basic and acidic residues" evidence="1">
    <location>
        <begin position="188"/>
        <end position="197"/>
    </location>
</feature>
<evidence type="ECO:0000313" key="3">
    <source>
        <dbReference type="Proteomes" id="UP000283841"/>
    </source>
</evidence>
<protein>
    <submittedName>
        <fullName evidence="2">Uncharacterized protein</fullName>
    </submittedName>
</protein>
<dbReference type="Proteomes" id="UP000283841">
    <property type="component" value="Unassembled WGS sequence"/>
</dbReference>
<name>A0A443I575_BYSSP</name>
<dbReference type="AlphaFoldDB" id="A0A443I575"/>
<sequence>MAFALRQLEADLLACGQPDYIIRTTSLSTIGDDEILSPRLWYPSETSKAHTLGASNGPIGSTTNVFLALMQEQCLMSVLETHALEHEVMDNFVSLAMRWGLSRPAAVNMSSDTQSKSDTNNSDSGFLDLECATKRYAFRGIQQSWGISEMERRVRLEDNIIDELCKITAAREHFRLGNGVLIENHANSLDDKPEKDPQSSSRPSRPDSFFIHQRGNDVKSVVMTIEYKPPHNIIPTPKIGLLVS</sequence>
<comment type="caution">
    <text evidence="2">The sequence shown here is derived from an EMBL/GenBank/DDBJ whole genome shotgun (WGS) entry which is preliminary data.</text>
</comment>
<dbReference type="EMBL" id="RCNU01000001">
    <property type="protein sequence ID" value="RWQ99187.1"/>
    <property type="molecule type" value="Genomic_DNA"/>
</dbReference>
<dbReference type="STRING" id="264951.A0A443I575"/>
<dbReference type="RefSeq" id="XP_028488832.1">
    <property type="nucleotide sequence ID" value="XM_028628632.1"/>
</dbReference>